<dbReference type="SUPFAM" id="SSF81442">
    <property type="entry name" value="Cytochrome c oxidase subunit I-like"/>
    <property type="match status" value="1"/>
</dbReference>
<feature type="transmembrane region" description="Helical" evidence="19">
    <location>
        <begin position="405"/>
        <end position="425"/>
    </location>
</feature>
<dbReference type="InterPro" id="IPR023615">
    <property type="entry name" value="Cyt_c_Oxase_su1_BS"/>
</dbReference>
<evidence type="ECO:0000256" key="15">
    <source>
        <dbReference type="ARBA" id="ARBA00023008"/>
    </source>
</evidence>
<feature type="transmembrane region" description="Helical" evidence="19">
    <location>
        <begin position="87"/>
        <end position="110"/>
    </location>
</feature>
<feature type="transmembrane region" description="Helical" evidence="19">
    <location>
        <begin position="817"/>
        <end position="839"/>
    </location>
</feature>
<keyword evidence="6" id="KW-1003">Cell membrane</keyword>
<evidence type="ECO:0000313" key="22">
    <source>
        <dbReference type="Proteomes" id="UP001596516"/>
    </source>
</evidence>
<evidence type="ECO:0000256" key="4">
    <source>
        <dbReference type="ARBA" id="ARBA00012949"/>
    </source>
</evidence>
<feature type="transmembrane region" description="Helical" evidence="19">
    <location>
        <begin position="45"/>
        <end position="67"/>
    </location>
</feature>
<comment type="caution">
    <text evidence="21">The sequence shown here is derived from an EMBL/GenBank/DDBJ whole genome shotgun (WGS) entry which is preliminary data.</text>
</comment>
<feature type="domain" description="Cytochrome oxidase subunit I profile" evidence="20">
    <location>
        <begin position="22"/>
        <end position="542"/>
    </location>
</feature>
<protein>
    <recommendedName>
        <fullName evidence="4">cytochrome-c oxidase</fullName>
        <ecNumber evidence="4">7.1.1.9</ecNumber>
    </recommendedName>
</protein>
<evidence type="ECO:0000256" key="1">
    <source>
        <dbReference type="ARBA" id="ARBA00004651"/>
    </source>
</evidence>
<keyword evidence="16 19" id="KW-0472">Membrane</keyword>
<evidence type="ECO:0000256" key="10">
    <source>
        <dbReference type="ARBA" id="ARBA00022723"/>
    </source>
</evidence>
<dbReference type="InterPro" id="IPR036927">
    <property type="entry name" value="Cyt_c_oxase-like_su1_sf"/>
</dbReference>
<dbReference type="EMBL" id="JBHTFQ010000007">
    <property type="protein sequence ID" value="MFC7705293.1"/>
    <property type="molecule type" value="Genomic_DNA"/>
</dbReference>
<evidence type="ECO:0000256" key="5">
    <source>
        <dbReference type="ARBA" id="ARBA00022448"/>
    </source>
</evidence>
<evidence type="ECO:0000256" key="14">
    <source>
        <dbReference type="ARBA" id="ARBA00023004"/>
    </source>
</evidence>
<accession>A0ABW2UMU8</accession>
<feature type="transmembrane region" description="Helical" evidence="19">
    <location>
        <begin position="329"/>
        <end position="355"/>
    </location>
</feature>
<evidence type="ECO:0000259" key="20">
    <source>
        <dbReference type="PROSITE" id="PS50855"/>
    </source>
</evidence>
<dbReference type="PROSITE" id="PS00077">
    <property type="entry name" value="COX1_CUB"/>
    <property type="match status" value="1"/>
</dbReference>
<evidence type="ECO:0000256" key="3">
    <source>
        <dbReference type="ARBA" id="ARBA00009578"/>
    </source>
</evidence>
<evidence type="ECO:0000256" key="9">
    <source>
        <dbReference type="ARBA" id="ARBA00022692"/>
    </source>
</evidence>
<dbReference type="SUPFAM" id="SSF81452">
    <property type="entry name" value="Cytochrome c oxidase subunit III-like"/>
    <property type="match status" value="1"/>
</dbReference>
<evidence type="ECO:0000256" key="18">
    <source>
        <dbReference type="RuleBase" id="RU000370"/>
    </source>
</evidence>
<feature type="transmembrane region" description="Helical" evidence="19">
    <location>
        <begin position="131"/>
        <end position="150"/>
    </location>
</feature>
<dbReference type="PROSITE" id="PS50855">
    <property type="entry name" value="COX1"/>
    <property type="match status" value="1"/>
</dbReference>
<keyword evidence="7 18" id="KW-0349">Heme</keyword>
<feature type="transmembrane region" description="Helical" evidence="19">
    <location>
        <begin position="477"/>
        <end position="504"/>
    </location>
</feature>
<keyword evidence="12 18" id="KW-0249">Electron transport</keyword>
<feature type="transmembrane region" description="Helical" evidence="19">
    <location>
        <begin position="272"/>
        <end position="291"/>
    </location>
</feature>
<feature type="transmembrane region" description="Helical" evidence="19">
    <location>
        <begin position="593"/>
        <end position="611"/>
    </location>
</feature>
<feature type="transmembrane region" description="Helical" evidence="19">
    <location>
        <begin position="367"/>
        <end position="393"/>
    </location>
</feature>
<feature type="transmembrane region" description="Helical" evidence="19">
    <location>
        <begin position="666"/>
        <end position="694"/>
    </location>
</feature>
<dbReference type="InterPro" id="IPR035973">
    <property type="entry name" value="Cyt_c_oxidase_su3-like_sf"/>
</dbReference>
<feature type="transmembrane region" description="Helical" evidence="19">
    <location>
        <begin position="706"/>
        <end position="728"/>
    </location>
</feature>
<gene>
    <name evidence="21" type="primary">ctaD</name>
    <name evidence="21" type="ORF">ACFQXB_13920</name>
</gene>
<evidence type="ECO:0000256" key="13">
    <source>
        <dbReference type="ARBA" id="ARBA00022989"/>
    </source>
</evidence>
<dbReference type="InterPro" id="IPR000883">
    <property type="entry name" value="Cyt_C_Oxase_1"/>
</dbReference>
<keyword evidence="9 18" id="KW-0812">Transmembrane</keyword>
<evidence type="ECO:0000256" key="8">
    <source>
        <dbReference type="ARBA" id="ARBA00022660"/>
    </source>
</evidence>
<dbReference type="InterPro" id="IPR014241">
    <property type="entry name" value="Cyt_c_oxidase_su1_bac"/>
</dbReference>
<keyword evidence="11" id="KW-1278">Translocase</keyword>
<feature type="transmembrane region" description="Helical" evidence="19">
    <location>
        <begin position="617"/>
        <end position="634"/>
    </location>
</feature>
<evidence type="ECO:0000256" key="6">
    <source>
        <dbReference type="ARBA" id="ARBA00022475"/>
    </source>
</evidence>
<dbReference type="Pfam" id="PF00115">
    <property type="entry name" value="COX1"/>
    <property type="match status" value="1"/>
</dbReference>
<keyword evidence="14" id="KW-0408">Iron</keyword>
<name>A0ABW2UMU8_9RHOB</name>
<evidence type="ECO:0000256" key="2">
    <source>
        <dbReference type="ARBA" id="ARBA00004673"/>
    </source>
</evidence>
<keyword evidence="10" id="KW-0479">Metal-binding</keyword>
<keyword evidence="15" id="KW-0186">Copper</keyword>
<dbReference type="InterPro" id="IPR023616">
    <property type="entry name" value="Cyt_c_oxase-like_su1_dom"/>
</dbReference>
<organism evidence="21 22">
    <name type="scientific">Plastorhodobacter daqingensis</name>
    <dbReference type="NCBI Taxonomy" id="1387281"/>
    <lineage>
        <taxon>Bacteria</taxon>
        <taxon>Pseudomonadati</taxon>
        <taxon>Pseudomonadota</taxon>
        <taxon>Alphaproteobacteria</taxon>
        <taxon>Rhodobacterales</taxon>
        <taxon>Paracoccaceae</taxon>
        <taxon>Plastorhodobacter</taxon>
    </lineage>
</organism>
<feature type="transmembrane region" description="Helical" evidence="19">
    <location>
        <begin position="298"/>
        <end position="317"/>
    </location>
</feature>
<dbReference type="Proteomes" id="UP001596516">
    <property type="component" value="Unassembled WGS sequence"/>
</dbReference>
<comment type="catalytic activity">
    <reaction evidence="17">
        <text>4 Fe(II)-[cytochrome c] + O2 + 8 H(+)(in) = 4 Fe(III)-[cytochrome c] + 2 H2O + 4 H(+)(out)</text>
        <dbReference type="Rhea" id="RHEA:11436"/>
        <dbReference type="Rhea" id="RHEA-COMP:10350"/>
        <dbReference type="Rhea" id="RHEA-COMP:14399"/>
        <dbReference type="ChEBI" id="CHEBI:15377"/>
        <dbReference type="ChEBI" id="CHEBI:15378"/>
        <dbReference type="ChEBI" id="CHEBI:15379"/>
        <dbReference type="ChEBI" id="CHEBI:29033"/>
        <dbReference type="ChEBI" id="CHEBI:29034"/>
        <dbReference type="EC" id="7.1.1.9"/>
    </reaction>
</comment>
<keyword evidence="5 18" id="KW-0813">Transport</keyword>
<keyword evidence="22" id="KW-1185">Reference proteome</keyword>
<proteinExistence type="inferred from homology"/>
<dbReference type="PRINTS" id="PR01165">
    <property type="entry name" value="CYCOXIDASEI"/>
</dbReference>
<reference evidence="22" key="1">
    <citation type="journal article" date="2019" name="Int. J. Syst. Evol. Microbiol.">
        <title>The Global Catalogue of Microorganisms (GCM) 10K type strain sequencing project: providing services to taxonomists for standard genome sequencing and annotation.</title>
        <authorList>
            <consortium name="The Broad Institute Genomics Platform"/>
            <consortium name="The Broad Institute Genome Sequencing Center for Infectious Disease"/>
            <person name="Wu L."/>
            <person name="Ma J."/>
        </authorList>
    </citation>
    <scope>NUCLEOTIDE SEQUENCE [LARGE SCALE GENOMIC DNA]</scope>
    <source>
        <strain evidence="22">CGMCC 1.12750</strain>
    </source>
</reference>
<dbReference type="InterPro" id="IPR013833">
    <property type="entry name" value="Cyt_c_oxidase_su3_a-hlx"/>
</dbReference>
<dbReference type="NCBIfam" id="TIGR02891">
    <property type="entry name" value="CtaD_CoxA"/>
    <property type="match status" value="1"/>
</dbReference>
<feature type="transmembrane region" description="Helical" evidence="19">
    <location>
        <begin position="437"/>
        <end position="457"/>
    </location>
</feature>
<evidence type="ECO:0000256" key="7">
    <source>
        <dbReference type="ARBA" id="ARBA00022617"/>
    </source>
</evidence>
<dbReference type="PANTHER" id="PTHR10422:SF35">
    <property type="entry name" value="CYTOCHROME BO(3) UBIQUINOL OXIDASE SUBUNIT 1"/>
    <property type="match status" value="1"/>
</dbReference>
<evidence type="ECO:0000256" key="12">
    <source>
        <dbReference type="ARBA" id="ARBA00022982"/>
    </source>
</evidence>
<comment type="subcellular location">
    <subcellularLocation>
        <location evidence="1">Cell membrane</location>
        <topology evidence="1">Multi-pass membrane protein</topology>
    </subcellularLocation>
</comment>
<keyword evidence="13 19" id="KW-1133">Transmembrane helix</keyword>
<evidence type="ECO:0000313" key="21">
    <source>
        <dbReference type="EMBL" id="MFC7705293.1"/>
    </source>
</evidence>
<dbReference type="EC" id="7.1.1.9" evidence="4"/>
<dbReference type="Gene3D" id="1.20.210.10">
    <property type="entry name" value="Cytochrome c oxidase-like, subunit I domain"/>
    <property type="match status" value="1"/>
</dbReference>
<evidence type="ECO:0000256" key="11">
    <source>
        <dbReference type="ARBA" id="ARBA00022967"/>
    </source>
</evidence>
<keyword evidence="8 18" id="KW-0679">Respiratory chain</keyword>
<dbReference type="Gene3D" id="1.20.120.80">
    <property type="entry name" value="Cytochrome c oxidase, subunit III, four-helix bundle"/>
    <property type="match status" value="1"/>
</dbReference>
<comment type="pathway">
    <text evidence="2">Energy metabolism; oxidative phosphorylation.</text>
</comment>
<dbReference type="PANTHER" id="PTHR10422">
    <property type="entry name" value="CYTOCHROME C OXIDASE SUBUNIT 1"/>
    <property type="match status" value="1"/>
</dbReference>
<sequence>MSTRAPHQMPERPVAHPIRLHHALTRIWMTGPGLARLSAVNHSILGLRFMITSAVFFAIGGLLSMIIRAQLSTPHSAFIGPEIYNQVFTMHGTIMMFLFAIPMLEGLAIYMLPKMLGARDLAFPRMTAYGFWCYLLGGSILIIALVMGVAPDSGWFMYTPLSSNVYSPGINADVWLLGVTFVEISAVTMAVELTVSILKLRAPGMTLARMPIFGWYILVTALMMVVGFPPLILASILLEVERAFGLPFFDPVRGGDPLLWQHLFWLFGHPEVYIIFLPAAGVLSTLIPTFAQRPLIGYRAVVVALVAMAFLSFGIWVHHMFTVGIPHLALAFFSAGSALVAVPTAVQIFAWLGTLAHGRPRWDVPMLYVFGFFFVFVAGGLTGVMLAMVPFNWQAHDSHFVVAHLHYVLVGGFVFPLLAGLYYWLPRVTGRQSVYRLSVPAFWLIFIGFNMTFWLMHLTGLRGMPRRVYTYLEGDGWTALNLLSSIGGFILTMGFALVAMDIILQVRFGRRFRRDPWRAGTLEWAQPAPAAAYGFASIPEVTERADRLDVREIGRQLAAGQGYLGFARNGWQETLGINAASGRPDQVVVLSRSTYLPLFTALATCSVVLALLFKVYWAAPIGLAVTVALMLYTAQISGLKEDHGTLPIGHGLALPPHTEVEGSPPWWALVTTLLANGTLFLSLVFGVFYLWLVAANWPPPNVYEPHLILLGLAALALLLAPLGARLALWAARRGRITAPWIAMTMAVAAAGIVVLVLMVMQVPDPTAHAYAATTAAVLSYAVFHLAVGLLFLLSNLMRLRAGFISPRRVLDLRLSRLWLDYTAVTGIIVLAVVVVMPLLTPISGVQP</sequence>
<evidence type="ECO:0000256" key="16">
    <source>
        <dbReference type="ARBA" id="ARBA00023136"/>
    </source>
</evidence>
<evidence type="ECO:0000256" key="17">
    <source>
        <dbReference type="ARBA" id="ARBA00047816"/>
    </source>
</evidence>
<evidence type="ECO:0000256" key="19">
    <source>
        <dbReference type="SAM" id="Phobius"/>
    </source>
</evidence>
<feature type="transmembrane region" description="Helical" evidence="19">
    <location>
        <begin position="174"/>
        <end position="200"/>
    </location>
</feature>
<feature type="transmembrane region" description="Helical" evidence="19">
    <location>
        <begin position="740"/>
        <end position="763"/>
    </location>
</feature>
<feature type="transmembrane region" description="Helical" evidence="19">
    <location>
        <begin position="212"/>
        <end position="238"/>
    </location>
</feature>
<dbReference type="RefSeq" id="WP_377404953.1">
    <property type="nucleotide sequence ID" value="NZ_JBHTFQ010000007.1"/>
</dbReference>
<comment type="similarity">
    <text evidence="3 18">Belongs to the heme-copper respiratory oxidase family.</text>
</comment>
<feature type="transmembrane region" description="Helical" evidence="19">
    <location>
        <begin position="769"/>
        <end position="796"/>
    </location>
</feature>